<name>A0A4R9JLP2_9LEPT</name>
<dbReference type="Proteomes" id="UP000297609">
    <property type="component" value="Unassembled WGS sequence"/>
</dbReference>
<reference evidence="1" key="1">
    <citation type="journal article" date="2019" name="PLoS Negl. Trop. Dis.">
        <title>Revisiting the worldwide diversity of Leptospira species in the environment.</title>
        <authorList>
            <person name="Vincent A.T."/>
            <person name="Schiettekatte O."/>
            <person name="Bourhy P."/>
            <person name="Veyrier F.J."/>
            <person name="Picardeau M."/>
        </authorList>
    </citation>
    <scope>NUCLEOTIDE SEQUENCE [LARGE SCALE GENOMIC DNA]</scope>
    <source>
        <strain evidence="1">201702454</strain>
    </source>
</reference>
<protein>
    <submittedName>
        <fullName evidence="1">Uncharacterized protein</fullName>
    </submittedName>
</protein>
<dbReference type="OrthoDB" id="7858974at2"/>
<gene>
    <name evidence="1" type="ORF">EHQ59_17660</name>
</gene>
<evidence type="ECO:0000313" key="2">
    <source>
        <dbReference type="Proteomes" id="UP000297609"/>
    </source>
</evidence>
<keyword evidence="2" id="KW-1185">Reference proteome</keyword>
<organism evidence="1 2">
    <name type="scientific">Leptospira kemamanensis</name>
    <dbReference type="NCBI Taxonomy" id="2484942"/>
    <lineage>
        <taxon>Bacteria</taxon>
        <taxon>Pseudomonadati</taxon>
        <taxon>Spirochaetota</taxon>
        <taxon>Spirochaetia</taxon>
        <taxon>Leptospirales</taxon>
        <taxon>Leptospiraceae</taxon>
        <taxon>Leptospira</taxon>
    </lineage>
</organism>
<comment type="caution">
    <text evidence="1">The sequence shown here is derived from an EMBL/GenBank/DDBJ whole genome shotgun (WGS) entry which is preliminary data.</text>
</comment>
<accession>A0A4R9JLP2</accession>
<dbReference type="RefSeq" id="WP_135621285.1">
    <property type="nucleotide sequence ID" value="NZ_RQGG01000052.1"/>
</dbReference>
<evidence type="ECO:0000313" key="1">
    <source>
        <dbReference type="EMBL" id="TGL46697.1"/>
    </source>
</evidence>
<dbReference type="AlphaFoldDB" id="A0A4R9JLP2"/>
<dbReference type="EMBL" id="RQGG01000052">
    <property type="protein sequence ID" value="TGL46697.1"/>
    <property type="molecule type" value="Genomic_DNA"/>
</dbReference>
<sequence length="269" mass="31810">MANTFNIALFGEKNSNKDVLHFKEWSEYILSLCEKENMEPDYPSIRLVNNKSSNIKLSTYKNRMKKLENYELSYLDLTKSQPDFSYISKDWELSANIDRDEYFDRIYLGFDIDKFKTVYIERLSIISQVIQFMAVDYGFCFHMDLKYGPGLYVSGIFVANYSNIFSKFEKESTSLWSNYQPDAMNAVKNGKLRYLYEYNILNKSHLERKVFGKSLEDWVKSSLKNGTIIPINDKLYMWTIDPKNLHSVINPLIDQNIFLLDRNYKPNFD</sequence>
<proteinExistence type="predicted"/>